<dbReference type="OrthoDB" id="698753at2"/>
<keyword evidence="3" id="KW-1185">Reference proteome</keyword>
<reference evidence="2 3" key="1">
    <citation type="submission" date="2018-10" db="EMBL/GenBank/DDBJ databases">
        <title>Sphingobacterium sp. M05W1-28.</title>
        <authorList>
            <person name="Cai H."/>
        </authorList>
    </citation>
    <scope>NUCLEOTIDE SEQUENCE [LARGE SCALE GENOMIC DNA]</scope>
    <source>
        <strain evidence="2 3">M05W1-28</strain>
    </source>
</reference>
<comment type="caution">
    <text evidence="2">The sequence shown here is derived from an EMBL/GenBank/DDBJ whole genome shotgun (WGS) entry which is preliminary data.</text>
</comment>
<keyword evidence="1" id="KW-0732">Signal</keyword>
<dbReference type="PROSITE" id="PS51257">
    <property type="entry name" value="PROKAR_LIPOPROTEIN"/>
    <property type="match status" value="1"/>
</dbReference>
<protein>
    <recommendedName>
        <fullName evidence="4">Fimbrillin family protein</fullName>
    </recommendedName>
</protein>
<proteinExistence type="predicted"/>
<evidence type="ECO:0008006" key="4">
    <source>
        <dbReference type="Google" id="ProtNLM"/>
    </source>
</evidence>
<dbReference type="RefSeq" id="WP_121126918.1">
    <property type="nucleotide sequence ID" value="NZ_RBWS01000025.1"/>
</dbReference>
<organism evidence="2 3">
    <name type="scientific">Sphingobacterium puteale</name>
    <dbReference type="NCBI Taxonomy" id="2420510"/>
    <lineage>
        <taxon>Bacteria</taxon>
        <taxon>Pseudomonadati</taxon>
        <taxon>Bacteroidota</taxon>
        <taxon>Sphingobacteriia</taxon>
        <taxon>Sphingobacteriales</taxon>
        <taxon>Sphingobacteriaceae</taxon>
        <taxon>Sphingobacterium</taxon>
    </lineage>
</organism>
<sequence>MKFLQKRGAYWVVAMAILAIPGSLITSCSKDSKTEIVDTKSDKLTIAVGGIKTNNDEGVKRMGVSSSTKTTPPKIYSFSDVDMAVSIDNTVPVKTSNTSAARLNGTAADAAPGVTENMEQDTKYVVYIYSGSTLVAAKELQSGSAGTIDGLDPASSYTWVALSYNSKDDAPSLTPASGAIALPQNKDILYASGTVNLATSPSINILFNHAFSRIGIELNTIGVFGNMTGTPTLSVSGLNLATGSINLLTGAVTAGATFTPTLSYADFKNIDPLYNDAKIAYVYTASTAAQSAISVQLQNLTVNHVDGGLPRTYFASATGFNFSVTPELGKSHHLLLNVVESPLITGTGTNAVKWSRSNLYDRGGTDPLRNFAFYATNEQRSRADGYFSYGSLVAARFPSTAAQKGDPCTRVYPQGFWKQPTGTQVSTLTSSTGVLNNVLNLVGTLLGAADPAPESSVGTNGGNHAQYVITGGGTTGTNAFGSSTSNLNNMRIFYNGQIVNTALLSQIGSSGQGLLGLGLSTLNADLLGFRIIGTSIDILGDSYNTSAAFWTDSPVLAGPLLDLLGTRVGYYGYHAFTTRRTFLGAPFGDPFVKASTTAEALNVELVGLDLLRTTFKNVRCVRTN</sequence>
<evidence type="ECO:0000256" key="1">
    <source>
        <dbReference type="SAM" id="SignalP"/>
    </source>
</evidence>
<evidence type="ECO:0000313" key="2">
    <source>
        <dbReference type="EMBL" id="RKO68878.1"/>
    </source>
</evidence>
<accession>A0A420VRA0</accession>
<dbReference type="AlphaFoldDB" id="A0A420VRA0"/>
<name>A0A420VRA0_9SPHI</name>
<dbReference type="EMBL" id="RBWS01000025">
    <property type="protein sequence ID" value="RKO68878.1"/>
    <property type="molecule type" value="Genomic_DNA"/>
</dbReference>
<feature type="signal peptide" evidence="1">
    <location>
        <begin position="1"/>
        <end position="26"/>
    </location>
</feature>
<dbReference type="InterPro" id="IPR025049">
    <property type="entry name" value="Mfa-like_1"/>
</dbReference>
<feature type="chain" id="PRO_5019297277" description="Fimbrillin family protein" evidence="1">
    <location>
        <begin position="27"/>
        <end position="624"/>
    </location>
</feature>
<dbReference type="Pfam" id="PF13149">
    <property type="entry name" value="Mfa_like_1"/>
    <property type="match status" value="1"/>
</dbReference>
<dbReference type="Proteomes" id="UP000282423">
    <property type="component" value="Unassembled WGS sequence"/>
</dbReference>
<evidence type="ECO:0000313" key="3">
    <source>
        <dbReference type="Proteomes" id="UP000282423"/>
    </source>
</evidence>
<gene>
    <name evidence="2" type="ORF">D7322_25055</name>
</gene>